<protein>
    <submittedName>
        <fullName evidence="7">Oligosaccharide flippase family protein</fullName>
    </submittedName>
</protein>
<dbReference type="InterPro" id="IPR002797">
    <property type="entry name" value="Polysacc_synth"/>
</dbReference>
<evidence type="ECO:0000313" key="7">
    <source>
        <dbReference type="EMBL" id="QSF44110.1"/>
    </source>
</evidence>
<dbReference type="InterPro" id="IPR050833">
    <property type="entry name" value="Poly_Biosynth_Transport"/>
</dbReference>
<feature type="transmembrane region" description="Helical" evidence="6">
    <location>
        <begin position="432"/>
        <end position="455"/>
    </location>
</feature>
<keyword evidence="5 6" id="KW-0472">Membrane</keyword>
<feature type="transmembrane region" description="Helical" evidence="6">
    <location>
        <begin position="305"/>
        <end position="325"/>
    </location>
</feature>
<gene>
    <name evidence="7" type="ORF">JRJ22_23255</name>
</gene>
<sequence length="498" mass="57347">MEPLEQKKTNILARFGKDTLAYIPAILIPAVLGVLSLVIFTRMFSPLEYGQYALVLTSVSILSPLISQWLVQSIQKFRPQYEEENNLWNFNQYIKRLVFYIILFFAIIFMSLYPIIKDIIGEYKKYYFVTFLLVSFQSLFNIGSTIYQSEMKVKLYGIIQISNAVLKLIISIGLYLFFWKNTESLFWGMVLSFLILIVPMYYDLFKYKETEKFDSLESFKEFTTKLLSFGFPMIGWFLGLSLLNMSDRYLLEYFKSASDVGIYSANNNIVTAGLGLLCGPLITAAHPIIMNVAAKQGDTKHVESVISNFSRIFLLVVTPVVSFVTVYRDSIVKLLLGEEFREGAIIIPILLVGYFAWNFAMYGHKGYEILGKTKRMLLYVLICVVVNAILNIVLIPRYSYLGASLATLIALLLYPIIIYFTSKKHIKWNISILLLVKLFLIAIFLGIALCFSKNILSIDNLFLELFVSLCLSILYYGVLLMIFKELKLKKLIYYFKKR</sequence>
<evidence type="ECO:0000313" key="8">
    <source>
        <dbReference type="Proteomes" id="UP000663452"/>
    </source>
</evidence>
<evidence type="ECO:0000256" key="2">
    <source>
        <dbReference type="ARBA" id="ARBA00022475"/>
    </source>
</evidence>
<organism evidence="7 8">
    <name type="scientific">Paenibacillus tianjinensis</name>
    <dbReference type="NCBI Taxonomy" id="2810347"/>
    <lineage>
        <taxon>Bacteria</taxon>
        <taxon>Bacillati</taxon>
        <taxon>Bacillota</taxon>
        <taxon>Bacilli</taxon>
        <taxon>Bacillales</taxon>
        <taxon>Paenibacillaceae</taxon>
        <taxon>Paenibacillus</taxon>
    </lineage>
</organism>
<feature type="transmembrane region" description="Helical" evidence="6">
    <location>
        <begin position="97"/>
        <end position="116"/>
    </location>
</feature>
<evidence type="ECO:0000256" key="3">
    <source>
        <dbReference type="ARBA" id="ARBA00022692"/>
    </source>
</evidence>
<name>A0ABX7LCB6_9BACL</name>
<evidence type="ECO:0000256" key="6">
    <source>
        <dbReference type="SAM" id="Phobius"/>
    </source>
</evidence>
<feature type="transmembrane region" description="Helical" evidence="6">
    <location>
        <begin position="155"/>
        <end position="178"/>
    </location>
</feature>
<keyword evidence="3 6" id="KW-0812">Transmembrane</keyword>
<comment type="subcellular location">
    <subcellularLocation>
        <location evidence="1">Cell membrane</location>
        <topology evidence="1">Multi-pass membrane protein</topology>
    </subcellularLocation>
</comment>
<feature type="transmembrane region" description="Helical" evidence="6">
    <location>
        <begin position="345"/>
        <end position="364"/>
    </location>
</feature>
<feature type="transmembrane region" description="Helical" evidence="6">
    <location>
        <begin position="376"/>
        <end position="394"/>
    </location>
</feature>
<feature type="transmembrane region" description="Helical" evidence="6">
    <location>
        <begin position="184"/>
        <end position="205"/>
    </location>
</feature>
<dbReference type="EMBL" id="CP070969">
    <property type="protein sequence ID" value="QSF44110.1"/>
    <property type="molecule type" value="Genomic_DNA"/>
</dbReference>
<feature type="transmembrane region" description="Helical" evidence="6">
    <location>
        <begin position="52"/>
        <end position="71"/>
    </location>
</feature>
<evidence type="ECO:0000256" key="5">
    <source>
        <dbReference type="ARBA" id="ARBA00023136"/>
    </source>
</evidence>
<dbReference type="PANTHER" id="PTHR30250">
    <property type="entry name" value="PST FAMILY PREDICTED COLANIC ACID TRANSPORTER"/>
    <property type="match status" value="1"/>
</dbReference>
<feature type="transmembrane region" description="Helical" evidence="6">
    <location>
        <begin position="20"/>
        <end position="40"/>
    </location>
</feature>
<feature type="transmembrane region" description="Helical" evidence="6">
    <location>
        <begin position="461"/>
        <end position="483"/>
    </location>
</feature>
<dbReference type="Proteomes" id="UP000663452">
    <property type="component" value="Chromosome"/>
</dbReference>
<feature type="transmembrane region" description="Helical" evidence="6">
    <location>
        <begin position="400"/>
        <end position="420"/>
    </location>
</feature>
<reference evidence="7 8" key="1">
    <citation type="submission" date="2021-02" db="EMBL/GenBank/DDBJ databases">
        <title>Paenibacillus tianjinensis sp. nov.</title>
        <authorList>
            <person name="Liu H."/>
        </authorList>
    </citation>
    <scope>NUCLEOTIDE SEQUENCE [LARGE SCALE GENOMIC DNA]</scope>
    <source>
        <strain evidence="7 8">TB2019</strain>
    </source>
</reference>
<proteinExistence type="predicted"/>
<accession>A0ABX7LCB6</accession>
<evidence type="ECO:0000256" key="4">
    <source>
        <dbReference type="ARBA" id="ARBA00022989"/>
    </source>
</evidence>
<dbReference type="RefSeq" id="WP_206101707.1">
    <property type="nucleotide sequence ID" value="NZ_CP070969.1"/>
</dbReference>
<evidence type="ECO:0000256" key="1">
    <source>
        <dbReference type="ARBA" id="ARBA00004651"/>
    </source>
</evidence>
<dbReference type="Pfam" id="PF01943">
    <property type="entry name" value="Polysacc_synt"/>
    <property type="match status" value="1"/>
</dbReference>
<feature type="transmembrane region" description="Helical" evidence="6">
    <location>
        <begin position="128"/>
        <end position="148"/>
    </location>
</feature>
<keyword evidence="2" id="KW-1003">Cell membrane</keyword>
<feature type="transmembrane region" description="Helical" evidence="6">
    <location>
        <begin position="269"/>
        <end position="293"/>
    </location>
</feature>
<keyword evidence="4 6" id="KW-1133">Transmembrane helix</keyword>
<keyword evidence="8" id="KW-1185">Reference proteome</keyword>
<dbReference type="PANTHER" id="PTHR30250:SF11">
    <property type="entry name" value="O-ANTIGEN TRANSPORTER-RELATED"/>
    <property type="match status" value="1"/>
</dbReference>
<feature type="transmembrane region" description="Helical" evidence="6">
    <location>
        <begin position="226"/>
        <end position="245"/>
    </location>
</feature>